<name>A0A428PES3_9HYPO</name>
<gene>
    <name evidence="1" type="ORF">CEP54_011390</name>
</gene>
<dbReference type="EMBL" id="NKCI01000148">
    <property type="protein sequence ID" value="RSL51519.1"/>
    <property type="molecule type" value="Genomic_DNA"/>
</dbReference>
<proteinExistence type="predicted"/>
<organism evidence="1 2">
    <name type="scientific">Fusarium duplospermum</name>
    <dbReference type="NCBI Taxonomy" id="1325734"/>
    <lineage>
        <taxon>Eukaryota</taxon>
        <taxon>Fungi</taxon>
        <taxon>Dikarya</taxon>
        <taxon>Ascomycota</taxon>
        <taxon>Pezizomycotina</taxon>
        <taxon>Sordariomycetes</taxon>
        <taxon>Hypocreomycetidae</taxon>
        <taxon>Hypocreales</taxon>
        <taxon>Nectriaceae</taxon>
        <taxon>Fusarium</taxon>
        <taxon>Fusarium solani species complex</taxon>
    </lineage>
</organism>
<dbReference type="Proteomes" id="UP000288168">
    <property type="component" value="Unassembled WGS sequence"/>
</dbReference>
<evidence type="ECO:0000313" key="1">
    <source>
        <dbReference type="EMBL" id="RSL51519.1"/>
    </source>
</evidence>
<keyword evidence="2" id="KW-1185">Reference proteome</keyword>
<evidence type="ECO:0000313" key="2">
    <source>
        <dbReference type="Proteomes" id="UP000288168"/>
    </source>
</evidence>
<comment type="caution">
    <text evidence="1">The sequence shown here is derived from an EMBL/GenBank/DDBJ whole genome shotgun (WGS) entry which is preliminary data.</text>
</comment>
<dbReference type="OrthoDB" id="3554464at2759"/>
<dbReference type="AlphaFoldDB" id="A0A428PES3"/>
<sequence>MSSPPAASGDRYFEDDYPQAPDGSEWNGLNLLDLLKRNQSPFNPIWDVNLLLQEVEEKLGAKVTDVPRVYTRVENYDFDLTLSDQRRVLARLSNADVNMPNYGGYSLDSFHNQLDFEVAIYGLLQNAPDIPTGRILHFRYPLQHTGVKRETPKDINGRWLMILEMPQGERRLWPELDQGQKSKVGIPREPPFPISSTRDFWVAIFETKIESMIGDEGEKTACETGETSITSVFGWEAGAIVPLVLSEVKFMNGEFVLTIDDDGEPAACPLSRRFSRPEEWDKNRKYAAEVLKKKPPAMPNTPGIFGRS</sequence>
<reference evidence="1 2" key="1">
    <citation type="submission" date="2017-06" db="EMBL/GenBank/DDBJ databases">
        <title>Comparative genomic analysis of Ambrosia Fusariam Clade fungi.</title>
        <authorList>
            <person name="Stajich J.E."/>
            <person name="Carrillo J."/>
            <person name="Kijimoto T."/>
            <person name="Eskalen A."/>
            <person name="O'Donnell K."/>
            <person name="Kasson M."/>
        </authorList>
    </citation>
    <scope>NUCLEOTIDE SEQUENCE [LARGE SCALE GENOMIC DNA]</scope>
    <source>
        <strain evidence="1 2">NRRL62584</strain>
    </source>
</reference>
<accession>A0A428PES3</accession>
<protein>
    <submittedName>
        <fullName evidence="1">Uncharacterized protein</fullName>
    </submittedName>
</protein>